<evidence type="ECO:0000256" key="4">
    <source>
        <dbReference type="ARBA" id="ARBA00022630"/>
    </source>
</evidence>
<comment type="similarity">
    <text evidence="3">Belongs to the FAD-binding monooxygenase family.</text>
</comment>
<dbReference type="RefSeq" id="XP_018003793.1">
    <property type="nucleotide sequence ID" value="XM_018146641.1"/>
</dbReference>
<dbReference type="AlphaFoldDB" id="A0A0N1P1I0"/>
<dbReference type="VEuPathDB" id="FungiDB:AB675_6357"/>
<name>A0A0N1P1I0_9EURO</name>
<dbReference type="InterPro" id="IPR036188">
    <property type="entry name" value="FAD/NAD-bd_sf"/>
</dbReference>
<accession>A0A0N1P1I0</accession>
<dbReference type="OrthoDB" id="66881at2759"/>
<keyword evidence="6" id="KW-0521">NADP</keyword>
<proteinExistence type="inferred from homology"/>
<evidence type="ECO:0000313" key="8">
    <source>
        <dbReference type="EMBL" id="KPI43830.1"/>
    </source>
</evidence>
<comment type="cofactor">
    <cofactor evidence="1">
        <name>FAD</name>
        <dbReference type="ChEBI" id="CHEBI:57692"/>
    </cofactor>
</comment>
<dbReference type="GO" id="GO:0050661">
    <property type="term" value="F:NADP binding"/>
    <property type="evidence" value="ECO:0007669"/>
    <property type="project" value="InterPro"/>
</dbReference>
<dbReference type="GO" id="GO:0004499">
    <property type="term" value="F:N,N-dimethylaniline monooxygenase activity"/>
    <property type="evidence" value="ECO:0007669"/>
    <property type="project" value="InterPro"/>
</dbReference>
<dbReference type="Gene3D" id="3.50.50.60">
    <property type="entry name" value="FAD/NAD(P)-binding domain"/>
    <property type="match status" value="2"/>
</dbReference>
<dbReference type="GO" id="GO:0050660">
    <property type="term" value="F:flavin adenine dinucleotide binding"/>
    <property type="evidence" value="ECO:0007669"/>
    <property type="project" value="InterPro"/>
</dbReference>
<organism evidence="8 9">
    <name type="scientific">Cyphellophora attinorum</name>
    <dbReference type="NCBI Taxonomy" id="1664694"/>
    <lineage>
        <taxon>Eukaryota</taxon>
        <taxon>Fungi</taxon>
        <taxon>Dikarya</taxon>
        <taxon>Ascomycota</taxon>
        <taxon>Pezizomycotina</taxon>
        <taxon>Eurotiomycetes</taxon>
        <taxon>Chaetothyriomycetidae</taxon>
        <taxon>Chaetothyriales</taxon>
        <taxon>Cyphellophoraceae</taxon>
        <taxon>Cyphellophora</taxon>
    </lineage>
</organism>
<evidence type="ECO:0000256" key="3">
    <source>
        <dbReference type="ARBA" id="ARBA00010139"/>
    </source>
</evidence>
<dbReference type="Pfam" id="PF00743">
    <property type="entry name" value="FMO-like"/>
    <property type="match status" value="1"/>
</dbReference>
<dbReference type="PANTHER" id="PTHR43098:SF2">
    <property type="entry name" value="FAD-BINDING MONOOXYGENASE AUSB-RELATED"/>
    <property type="match status" value="1"/>
</dbReference>
<evidence type="ECO:0000256" key="5">
    <source>
        <dbReference type="ARBA" id="ARBA00022827"/>
    </source>
</evidence>
<gene>
    <name evidence="8" type="ORF">AB675_6357</name>
</gene>
<evidence type="ECO:0000256" key="2">
    <source>
        <dbReference type="ARBA" id="ARBA00004721"/>
    </source>
</evidence>
<protein>
    <submittedName>
        <fullName evidence="8">Pentalenolactone D synthase</fullName>
    </submittedName>
</protein>
<dbReference type="SUPFAM" id="SSF51905">
    <property type="entry name" value="FAD/NAD(P)-binding domain"/>
    <property type="match status" value="1"/>
</dbReference>
<evidence type="ECO:0000256" key="6">
    <source>
        <dbReference type="ARBA" id="ARBA00022857"/>
    </source>
</evidence>
<evidence type="ECO:0000256" key="1">
    <source>
        <dbReference type="ARBA" id="ARBA00001974"/>
    </source>
</evidence>
<dbReference type="PANTHER" id="PTHR43098">
    <property type="entry name" value="L-ORNITHINE N(5)-MONOOXYGENASE-RELATED"/>
    <property type="match status" value="1"/>
</dbReference>
<keyword evidence="5" id="KW-0274">FAD</keyword>
<dbReference type="Proteomes" id="UP000038010">
    <property type="component" value="Unassembled WGS sequence"/>
</dbReference>
<reference evidence="8 9" key="1">
    <citation type="submission" date="2015-06" db="EMBL/GenBank/DDBJ databases">
        <title>Draft genome of the ant-associated black yeast Phialophora attae CBS 131958.</title>
        <authorList>
            <person name="Moreno L.F."/>
            <person name="Stielow B.J."/>
            <person name="de Hoog S."/>
            <person name="Vicente V.A."/>
            <person name="Weiss V.A."/>
            <person name="de Vries M."/>
            <person name="Cruz L.M."/>
            <person name="Souza E.M."/>
        </authorList>
    </citation>
    <scope>NUCLEOTIDE SEQUENCE [LARGE SCALE GENOMIC DNA]</scope>
    <source>
        <strain evidence="8 9">CBS 131958</strain>
    </source>
</reference>
<dbReference type="GeneID" id="28738521"/>
<keyword evidence="7" id="KW-0560">Oxidoreductase</keyword>
<dbReference type="InterPro" id="IPR050775">
    <property type="entry name" value="FAD-binding_Monooxygenases"/>
</dbReference>
<evidence type="ECO:0000256" key="7">
    <source>
        <dbReference type="ARBA" id="ARBA00023002"/>
    </source>
</evidence>
<comment type="caution">
    <text evidence="8">The sequence shown here is derived from an EMBL/GenBank/DDBJ whole genome shotgun (WGS) entry which is preliminary data.</text>
</comment>
<evidence type="ECO:0000313" key="9">
    <source>
        <dbReference type="Proteomes" id="UP000038010"/>
    </source>
</evidence>
<keyword evidence="4" id="KW-0285">Flavoprotein</keyword>
<dbReference type="EMBL" id="LFJN01000004">
    <property type="protein sequence ID" value="KPI43830.1"/>
    <property type="molecule type" value="Genomic_DNA"/>
</dbReference>
<sequence length="368" mass="41379">MGSVDVDTTQHALEESTLHMIADRLKKYDGERDKRLRPDGLDQYVLLSKTEDPTLRAFTRDPWLNERSDKVTLHDGQTIEHLVLGAGMGGLAAGINFIKSGVNSDDVYLVDDAGGLGGSWYWNRYPRVSCDIESYVYFPYLEETGYMPKHNFSYGFEIRAYLESLAARYGLDKNAMYRTKVQSAVWDDSAKRWEVTMLKTISSGPPKTIKVRTRFLSFFPGVHVYQKLPAIPGISSYSGQQFHIARWDYSVTGGTEEEPVLDKLRDKRVAIIGNGCSGVQGIAEVAKYAKELYVMQRTPASVDIRDQRPTDPAEWAEISKDPNWWDIRCRNMADTLSGALKPGEPQLVDDYTVGVTTYRVVFGGKAEG</sequence>
<keyword evidence="9" id="KW-1185">Reference proteome</keyword>
<dbReference type="InterPro" id="IPR020946">
    <property type="entry name" value="Flavin_mOase-like"/>
</dbReference>
<comment type="pathway">
    <text evidence="2">Secondary metabolite biosynthesis; terpenoid biosynthesis.</text>
</comment>